<dbReference type="InterPro" id="IPR025048">
    <property type="entry name" value="DUF3987"/>
</dbReference>
<evidence type="ECO:0000313" key="2">
    <source>
        <dbReference type="Proteomes" id="UP001163981"/>
    </source>
</evidence>
<sequence length="469" mass="53918">MEARKLNPEFNDLFEPKKIIDHVEKLKSVTTKEKEAKKNPFPVEVFPKPVQEIITATNRSLNYPTDFIGASMLYAVSVAVGNTHKIHNGVFEQTAVLYLSIVGRAGTNKSHPLTFALKPIEERDKQRFKGYQELKQEYDLVSSLNKKEREAQGYDEPVQPIWEQHLITDFTPEALTDVHKFNKRGIGVYADELASWFKNFNRYNKGSEEQFWLSVWSGKPLRINRKTSEPIYIPEPFISVAGTIQPGVLNELAKDRTENGFLDRILFVIPDDLKKEYWSENQLDEVIIQNWNAVINNLLDLDLEQDENLNPKPTVLKFTPEAKQLLFEWQKTVTDLSNKADNEALSGIYAKFEQYALRLALNLELLRYACGESNKQAVTVEAVKGALKLVEYFKNSALKVHTILTNTSPVDKLPGDKKNLYNALPEEFTTSEGLELANDFGIAERTYKRLLANRELFNNYKRGEYEKRF</sequence>
<protein>
    <submittedName>
        <fullName evidence="1">DUF3987 domain-containing protein</fullName>
    </submittedName>
</protein>
<proteinExistence type="predicted"/>
<dbReference type="RefSeq" id="WP_265164456.1">
    <property type="nucleotide sequence ID" value="NZ_CP069620.1"/>
</dbReference>
<dbReference type="Proteomes" id="UP001163981">
    <property type="component" value="Chromosome"/>
</dbReference>
<keyword evidence="2" id="KW-1185">Reference proteome</keyword>
<dbReference type="Pfam" id="PF13148">
    <property type="entry name" value="DUF3987"/>
    <property type="match status" value="1"/>
</dbReference>
<dbReference type="EMBL" id="CP069620">
    <property type="protein sequence ID" value="UZH56040.1"/>
    <property type="molecule type" value="Genomic_DNA"/>
</dbReference>
<accession>A0ABY6NT02</accession>
<organism evidence="1 2">
    <name type="scientific">Salinimicrobium tongyeongense</name>
    <dbReference type="NCBI Taxonomy" id="2809707"/>
    <lineage>
        <taxon>Bacteria</taxon>
        <taxon>Pseudomonadati</taxon>
        <taxon>Bacteroidota</taxon>
        <taxon>Flavobacteriia</taxon>
        <taxon>Flavobacteriales</taxon>
        <taxon>Flavobacteriaceae</taxon>
        <taxon>Salinimicrobium</taxon>
    </lineage>
</organism>
<evidence type="ECO:0000313" key="1">
    <source>
        <dbReference type="EMBL" id="UZH56040.1"/>
    </source>
</evidence>
<gene>
    <name evidence="1" type="ORF">JRG66_03990</name>
</gene>
<reference evidence="1" key="1">
    <citation type="submission" date="2021-02" db="EMBL/GenBank/DDBJ databases">
        <title>Salinimicrobium sp. nov. isolated from seawater in Tongyeong, Republic of Korea.</title>
        <authorList>
            <person name="Lee S.-J."/>
        </authorList>
    </citation>
    <scope>NUCLEOTIDE SEQUENCE</scope>
    <source>
        <strain evidence="1">HN-2-9-2</strain>
    </source>
</reference>
<name>A0ABY6NT02_9FLAO</name>